<evidence type="ECO:0000256" key="5">
    <source>
        <dbReference type="SAM" id="SignalP"/>
    </source>
</evidence>
<dbReference type="PRINTS" id="PR01023">
    <property type="entry name" value="NAFLGMOTY"/>
</dbReference>
<sequence>MKKAVLAFLAVFLIGYSNAQVVQWASEVIEYSSELTPIQYSARQILGKPNVLPAGGENPSAWTPERPNRKEFIKIGYANPIKIRQIAIAESYNPSALFKVFAYDEAGNEYLVTTFSPRTIPLKGRMINVFMEETAYKVAAVKLEFDGAALPEYFSIDAVAISDSDIPIVASIDIPEFINPDIDKERLSENVNSKYKEYKPLLSPDGKTLYFSRKNHPGNVGGEKDSEDIWYSELDSAGNWQLAKNMGEGLNNAGPNFVSSVTPDGKSVLLVLGNQYLENGRMAAGVSISSNSSGSWSKPAPIQIKNDYNYSEKANFFLSQSRKALVLSVMREDTEGGRDLYVSFLDSDSTWSEPLNLSNKVNTAGEESSPFLASDDKTLYFSSDGYSGFGSSDIYMTKRLDDTWTNWSEPENLGPTINSQYEDLFFNIPGNSEYAYYSQGVSEDDLDIFRVALPVLKRPEPVILVKGKLTDAKTGEPIYAKIIYERLSDGKEMGITTSNAETGEYELLLPAGEVYGIRAEAEGFVAESANIDLRNYDPDDVHEVDHKDLKLVPIEEEAVVVLNNVFFDFDKAELKSESYPELDRVVELLNTKSGIKIEVAGHTDATGPESYNLGLSERRANAVASYITKKGIAKERISVKFFGETQPAADNGSREGREKNRRVEFKILKNE</sequence>
<dbReference type="Gene3D" id="2.60.40.1120">
    <property type="entry name" value="Carboxypeptidase-like, regulatory domain"/>
    <property type="match status" value="1"/>
</dbReference>
<dbReference type="Pfam" id="PF00691">
    <property type="entry name" value="OmpA"/>
    <property type="match status" value="1"/>
</dbReference>
<dbReference type="InterPro" id="IPR036737">
    <property type="entry name" value="OmpA-like_sf"/>
</dbReference>
<dbReference type="CDD" id="cd07185">
    <property type="entry name" value="OmpA_C-like"/>
    <property type="match status" value="1"/>
</dbReference>
<evidence type="ECO:0000256" key="1">
    <source>
        <dbReference type="ARBA" id="ARBA00004442"/>
    </source>
</evidence>
<dbReference type="PRINTS" id="PR01021">
    <property type="entry name" value="OMPADOMAIN"/>
</dbReference>
<reference evidence="7" key="1">
    <citation type="submission" date="2021-02" db="EMBL/GenBank/DDBJ databases">
        <title>Fulvivirga sp. S481 isolated from sea water.</title>
        <authorList>
            <person name="Bae S.S."/>
            <person name="Baek K."/>
        </authorList>
    </citation>
    <scope>NUCLEOTIDE SEQUENCE</scope>
    <source>
        <strain evidence="7">S481</strain>
    </source>
</reference>
<dbReference type="RefSeq" id="WP_205722729.1">
    <property type="nucleotide sequence ID" value="NZ_CP070608.1"/>
</dbReference>
<comment type="subcellular location">
    <subcellularLocation>
        <location evidence="1">Cell outer membrane</location>
    </subcellularLocation>
</comment>
<gene>
    <name evidence="7" type="ORF">JR347_03840</name>
</gene>
<proteinExistence type="predicted"/>
<keyword evidence="2 4" id="KW-0472">Membrane</keyword>
<dbReference type="Pfam" id="PF07676">
    <property type="entry name" value="PD40"/>
    <property type="match status" value="2"/>
</dbReference>
<dbReference type="KEGG" id="fuv:JR347_03840"/>
<evidence type="ECO:0000256" key="2">
    <source>
        <dbReference type="ARBA" id="ARBA00023136"/>
    </source>
</evidence>
<dbReference type="InterPro" id="IPR011659">
    <property type="entry name" value="WD40"/>
</dbReference>
<dbReference type="Gene3D" id="3.30.1330.60">
    <property type="entry name" value="OmpA-like domain"/>
    <property type="match status" value="1"/>
</dbReference>
<protein>
    <submittedName>
        <fullName evidence="7">OmpA family protein</fullName>
    </submittedName>
</protein>
<dbReference type="SUPFAM" id="SSF82171">
    <property type="entry name" value="DPP6 N-terminal domain-like"/>
    <property type="match status" value="1"/>
</dbReference>
<accession>A0A974WH28</accession>
<name>A0A974WH28_9BACT</name>
<dbReference type="GO" id="GO:0009279">
    <property type="term" value="C:cell outer membrane"/>
    <property type="evidence" value="ECO:0007669"/>
    <property type="project" value="UniProtKB-SubCell"/>
</dbReference>
<dbReference type="InterPro" id="IPR006665">
    <property type="entry name" value="OmpA-like"/>
</dbReference>
<feature type="signal peptide" evidence="5">
    <location>
        <begin position="1"/>
        <end position="19"/>
    </location>
</feature>
<keyword evidence="3" id="KW-0998">Cell outer membrane</keyword>
<dbReference type="PANTHER" id="PTHR30329">
    <property type="entry name" value="STATOR ELEMENT OF FLAGELLAR MOTOR COMPLEX"/>
    <property type="match status" value="1"/>
</dbReference>
<evidence type="ECO:0000256" key="4">
    <source>
        <dbReference type="PROSITE-ProRule" id="PRU00473"/>
    </source>
</evidence>
<dbReference type="SUPFAM" id="SSF103088">
    <property type="entry name" value="OmpA-like"/>
    <property type="match status" value="1"/>
</dbReference>
<keyword evidence="8" id="KW-1185">Reference proteome</keyword>
<dbReference type="EMBL" id="CP070608">
    <property type="protein sequence ID" value="QSE98221.1"/>
    <property type="molecule type" value="Genomic_DNA"/>
</dbReference>
<feature type="domain" description="OmpA-like" evidence="6">
    <location>
        <begin position="554"/>
        <end position="671"/>
    </location>
</feature>
<evidence type="ECO:0000313" key="8">
    <source>
        <dbReference type="Proteomes" id="UP000662783"/>
    </source>
</evidence>
<feature type="chain" id="PRO_5037724213" evidence="5">
    <location>
        <begin position="20"/>
        <end position="671"/>
    </location>
</feature>
<dbReference type="AlphaFoldDB" id="A0A974WH28"/>
<organism evidence="7 8">
    <name type="scientific">Fulvivirga lutea</name>
    <dbReference type="NCBI Taxonomy" id="2810512"/>
    <lineage>
        <taxon>Bacteria</taxon>
        <taxon>Pseudomonadati</taxon>
        <taxon>Bacteroidota</taxon>
        <taxon>Cytophagia</taxon>
        <taxon>Cytophagales</taxon>
        <taxon>Fulvivirgaceae</taxon>
        <taxon>Fulvivirga</taxon>
    </lineage>
</organism>
<dbReference type="Proteomes" id="UP000662783">
    <property type="component" value="Chromosome"/>
</dbReference>
<dbReference type="InterPro" id="IPR050330">
    <property type="entry name" value="Bact_OuterMem_StrucFunc"/>
</dbReference>
<keyword evidence="5" id="KW-0732">Signal</keyword>
<dbReference type="PANTHER" id="PTHR30329:SF21">
    <property type="entry name" value="LIPOPROTEIN YIAD-RELATED"/>
    <property type="match status" value="1"/>
</dbReference>
<dbReference type="InterPro" id="IPR006664">
    <property type="entry name" value="OMP_bac"/>
</dbReference>
<evidence type="ECO:0000259" key="6">
    <source>
        <dbReference type="PROSITE" id="PS51123"/>
    </source>
</evidence>
<dbReference type="PROSITE" id="PS51123">
    <property type="entry name" value="OMPA_2"/>
    <property type="match status" value="1"/>
</dbReference>
<evidence type="ECO:0000256" key="3">
    <source>
        <dbReference type="ARBA" id="ARBA00023237"/>
    </source>
</evidence>
<evidence type="ECO:0000313" key="7">
    <source>
        <dbReference type="EMBL" id="QSE98221.1"/>
    </source>
</evidence>